<gene>
    <name evidence="9" type="primary">lspA</name>
    <name evidence="12" type="ORF">LX83_006413</name>
</gene>
<feature type="region of interest" description="Disordered" evidence="11">
    <location>
        <begin position="1"/>
        <end position="33"/>
    </location>
</feature>
<dbReference type="RefSeq" id="WP_253778412.1">
    <property type="nucleotide sequence ID" value="NZ_JAMTCK010000019.1"/>
</dbReference>
<dbReference type="PRINTS" id="PR00781">
    <property type="entry name" value="LIPOSIGPTASE"/>
</dbReference>
<evidence type="ECO:0000256" key="7">
    <source>
        <dbReference type="ARBA" id="ARBA00022989"/>
    </source>
</evidence>
<dbReference type="NCBIfam" id="TIGR00077">
    <property type="entry name" value="lspA"/>
    <property type="match status" value="1"/>
</dbReference>
<keyword evidence="8 9" id="KW-0472">Membrane</keyword>
<dbReference type="PANTHER" id="PTHR33695">
    <property type="entry name" value="LIPOPROTEIN SIGNAL PEPTIDASE"/>
    <property type="match status" value="1"/>
</dbReference>
<keyword evidence="6 9" id="KW-0378">Hydrolase</keyword>
<dbReference type="EC" id="3.4.23.36" evidence="9"/>
<dbReference type="GO" id="GO:0004190">
    <property type="term" value="F:aspartic-type endopeptidase activity"/>
    <property type="evidence" value="ECO:0007669"/>
    <property type="project" value="UniProtKB-UniRule"/>
</dbReference>
<dbReference type="GO" id="GO:0005886">
    <property type="term" value="C:plasma membrane"/>
    <property type="evidence" value="ECO:0007669"/>
    <property type="project" value="UniProtKB-SubCell"/>
</dbReference>
<feature type="transmembrane region" description="Helical" evidence="9">
    <location>
        <begin position="41"/>
        <end position="62"/>
    </location>
</feature>
<dbReference type="Proteomes" id="UP001206128">
    <property type="component" value="Unassembled WGS sequence"/>
</dbReference>
<evidence type="ECO:0000256" key="8">
    <source>
        <dbReference type="ARBA" id="ARBA00023136"/>
    </source>
</evidence>
<feature type="transmembrane region" description="Helical" evidence="9">
    <location>
        <begin position="126"/>
        <end position="145"/>
    </location>
</feature>
<comment type="catalytic activity">
    <reaction evidence="9">
        <text>Release of signal peptides from bacterial membrane prolipoproteins. Hydrolyzes -Xaa-Yaa-Zaa-|-(S,diacylglyceryl)Cys-, in which Xaa is hydrophobic (preferably Leu), and Yaa (Ala or Ser) and Zaa (Gly or Ala) have small, neutral side chains.</text>
        <dbReference type="EC" id="3.4.23.36"/>
    </reaction>
</comment>
<reference evidence="12" key="1">
    <citation type="submission" date="2022-06" db="EMBL/GenBank/DDBJ databases">
        <title>Genomic Encyclopedia of Archaeal and Bacterial Type Strains, Phase II (KMG-II): from individual species to whole genera.</title>
        <authorList>
            <person name="Goeker M."/>
        </authorList>
    </citation>
    <scope>NUCLEOTIDE SEQUENCE</scope>
    <source>
        <strain evidence="12">DSM 43935</strain>
    </source>
</reference>
<keyword evidence="4 9" id="KW-0812">Transmembrane</keyword>
<sequence length="220" mass="22823">MSTERSAEHDAEQADHPDPPAGATVESASTPGSRPLPPRRVWLLALAALLVLALDVITKVLVAATLEVDQQAGAAPPKLLGGLVYLSVLRNPGAAWGLASGMTLVLAVVGLAVVGFIIWMAPRLRSVGWALGLGLILGGAMGNLSDRLFRAPAPLQGHVVDFISVFSPYGHTFPVFNVADSGLTVGCLLIVLMALLQRDYDGTSARDRRTGDASEGGATA</sequence>
<evidence type="ECO:0000256" key="11">
    <source>
        <dbReference type="SAM" id="MobiDB-lite"/>
    </source>
</evidence>
<keyword evidence="5 9" id="KW-0064">Aspartyl protease</keyword>
<evidence type="ECO:0000256" key="4">
    <source>
        <dbReference type="ARBA" id="ARBA00022692"/>
    </source>
</evidence>
<evidence type="ECO:0000256" key="6">
    <source>
        <dbReference type="ARBA" id="ARBA00022801"/>
    </source>
</evidence>
<evidence type="ECO:0000256" key="1">
    <source>
        <dbReference type="ARBA" id="ARBA00006139"/>
    </source>
</evidence>
<dbReference type="EMBL" id="JAMTCK010000019">
    <property type="protein sequence ID" value="MCP2169527.1"/>
    <property type="molecule type" value="Genomic_DNA"/>
</dbReference>
<comment type="function">
    <text evidence="9">This protein specifically catalyzes the removal of signal peptides from prolipoproteins.</text>
</comment>
<evidence type="ECO:0000256" key="9">
    <source>
        <dbReference type="HAMAP-Rule" id="MF_00161"/>
    </source>
</evidence>
<name>A0AAE3GL67_9PSEU</name>
<protein>
    <recommendedName>
        <fullName evidence="9">Lipoprotein signal peptidase</fullName>
        <ecNumber evidence="9">3.4.23.36</ecNumber>
    </recommendedName>
    <alternativeName>
        <fullName evidence="9">Prolipoprotein signal peptidase</fullName>
    </alternativeName>
    <alternativeName>
        <fullName evidence="9">Signal peptidase II</fullName>
        <shortName evidence="9">SPase II</shortName>
    </alternativeName>
</protein>
<feature type="active site" evidence="9">
    <location>
        <position position="161"/>
    </location>
</feature>
<evidence type="ECO:0000256" key="2">
    <source>
        <dbReference type="ARBA" id="ARBA00022475"/>
    </source>
</evidence>
<dbReference type="GO" id="GO:0006508">
    <property type="term" value="P:proteolysis"/>
    <property type="evidence" value="ECO:0007669"/>
    <property type="project" value="UniProtKB-KW"/>
</dbReference>
<dbReference type="Pfam" id="PF01252">
    <property type="entry name" value="Peptidase_A8"/>
    <property type="match status" value="1"/>
</dbReference>
<comment type="similarity">
    <text evidence="1 9 10">Belongs to the peptidase A8 family.</text>
</comment>
<feature type="transmembrane region" description="Helical" evidence="9">
    <location>
        <begin position="175"/>
        <end position="196"/>
    </location>
</feature>
<comment type="pathway">
    <text evidence="9">Protein modification; lipoprotein biosynthesis (signal peptide cleavage).</text>
</comment>
<evidence type="ECO:0000256" key="3">
    <source>
        <dbReference type="ARBA" id="ARBA00022670"/>
    </source>
</evidence>
<proteinExistence type="inferred from homology"/>
<accession>A0AAE3GL67</accession>
<keyword evidence="3 9" id="KW-0645">Protease</keyword>
<keyword evidence="13" id="KW-1185">Reference proteome</keyword>
<organism evidence="12 13">
    <name type="scientific">Goodfellowiella coeruleoviolacea</name>
    <dbReference type="NCBI Taxonomy" id="334858"/>
    <lineage>
        <taxon>Bacteria</taxon>
        <taxon>Bacillati</taxon>
        <taxon>Actinomycetota</taxon>
        <taxon>Actinomycetes</taxon>
        <taxon>Pseudonocardiales</taxon>
        <taxon>Pseudonocardiaceae</taxon>
        <taxon>Goodfellowiella</taxon>
    </lineage>
</organism>
<comment type="caution">
    <text evidence="12">The sequence shown here is derived from an EMBL/GenBank/DDBJ whole genome shotgun (WGS) entry which is preliminary data.</text>
</comment>
<feature type="active site" evidence="9">
    <location>
        <position position="180"/>
    </location>
</feature>
<evidence type="ECO:0000313" key="13">
    <source>
        <dbReference type="Proteomes" id="UP001206128"/>
    </source>
</evidence>
<keyword evidence="7 9" id="KW-1133">Transmembrane helix</keyword>
<comment type="subcellular location">
    <subcellularLocation>
        <location evidence="9">Cell membrane</location>
        <topology evidence="9">Multi-pass membrane protein</topology>
    </subcellularLocation>
</comment>
<dbReference type="AlphaFoldDB" id="A0AAE3GL67"/>
<dbReference type="PANTHER" id="PTHR33695:SF1">
    <property type="entry name" value="LIPOPROTEIN SIGNAL PEPTIDASE"/>
    <property type="match status" value="1"/>
</dbReference>
<evidence type="ECO:0000256" key="5">
    <source>
        <dbReference type="ARBA" id="ARBA00022750"/>
    </source>
</evidence>
<dbReference type="InterPro" id="IPR001872">
    <property type="entry name" value="Peptidase_A8"/>
</dbReference>
<feature type="transmembrane region" description="Helical" evidence="9">
    <location>
        <begin position="94"/>
        <end position="119"/>
    </location>
</feature>
<keyword evidence="2 9" id="KW-1003">Cell membrane</keyword>
<feature type="compositionally biased region" description="Basic and acidic residues" evidence="11">
    <location>
        <begin position="1"/>
        <end position="18"/>
    </location>
</feature>
<dbReference type="HAMAP" id="MF_00161">
    <property type="entry name" value="LspA"/>
    <property type="match status" value="1"/>
</dbReference>
<evidence type="ECO:0000313" key="12">
    <source>
        <dbReference type="EMBL" id="MCP2169527.1"/>
    </source>
</evidence>
<evidence type="ECO:0000256" key="10">
    <source>
        <dbReference type="RuleBase" id="RU004181"/>
    </source>
</evidence>